<keyword evidence="1" id="KW-0472">Membrane</keyword>
<dbReference type="AlphaFoldDB" id="A0AAD7GUZ4"/>
<keyword evidence="1" id="KW-1133">Transmembrane helix</keyword>
<proteinExistence type="predicted"/>
<evidence type="ECO:0000256" key="1">
    <source>
        <dbReference type="SAM" id="Phobius"/>
    </source>
</evidence>
<sequence length="68" mass="7806">MVLLCVFYFVSTLLRVVILFLTTPRFSPAVLFLTLYFSTSCHSSVRLYFCTIISLSFDSHLVYAILLC</sequence>
<protein>
    <submittedName>
        <fullName evidence="2">Uncharacterized protein</fullName>
    </submittedName>
</protein>
<organism evidence="2 3">
    <name type="scientific">Mycena metata</name>
    <dbReference type="NCBI Taxonomy" id="1033252"/>
    <lineage>
        <taxon>Eukaryota</taxon>
        <taxon>Fungi</taxon>
        <taxon>Dikarya</taxon>
        <taxon>Basidiomycota</taxon>
        <taxon>Agaricomycotina</taxon>
        <taxon>Agaricomycetes</taxon>
        <taxon>Agaricomycetidae</taxon>
        <taxon>Agaricales</taxon>
        <taxon>Marasmiineae</taxon>
        <taxon>Mycenaceae</taxon>
        <taxon>Mycena</taxon>
    </lineage>
</organism>
<feature type="transmembrane region" description="Helical" evidence="1">
    <location>
        <begin position="6"/>
        <end position="35"/>
    </location>
</feature>
<dbReference type="EMBL" id="JARKIB010000466">
    <property type="protein sequence ID" value="KAJ7705778.1"/>
    <property type="molecule type" value="Genomic_DNA"/>
</dbReference>
<keyword evidence="1" id="KW-0812">Transmembrane</keyword>
<name>A0AAD7GUZ4_9AGAR</name>
<evidence type="ECO:0000313" key="3">
    <source>
        <dbReference type="Proteomes" id="UP001215598"/>
    </source>
</evidence>
<dbReference type="Proteomes" id="UP001215598">
    <property type="component" value="Unassembled WGS sequence"/>
</dbReference>
<comment type="caution">
    <text evidence="2">The sequence shown here is derived from an EMBL/GenBank/DDBJ whole genome shotgun (WGS) entry which is preliminary data.</text>
</comment>
<keyword evidence="3" id="KW-1185">Reference proteome</keyword>
<reference evidence="2" key="1">
    <citation type="submission" date="2023-03" db="EMBL/GenBank/DDBJ databases">
        <title>Massive genome expansion in bonnet fungi (Mycena s.s.) driven by repeated elements and novel gene families across ecological guilds.</title>
        <authorList>
            <consortium name="Lawrence Berkeley National Laboratory"/>
            <person name="Harder C.B."/>
            <person name="Miyauchi S."/>
            <person name="Viragh M."/>
            <person name="Kuo A."/>
            <person name="Thoen E."/>
            <person name="Andreopoulos B."/>
            <person name="Lu D."/>
            <person name="Skrede I."/>
            <person name="Drula E."/>
            <person name="Henrissat B."/>
            <person name="Morin E."/>
            <person name="Kohler A."/>
            <person name="Barry K."/>
            <person name="LaButti K."/>
            <person name="Morin E."/>
            <person name="Salamov A."/>
            <person name="Lipzen A."/>
            <person name="Mereny Z."/>
            <person name="Hegedus B."/>
            <person name="Baldrian P."/>
            <person name="Stursova M."/>
            <person name="Weitz H."/>
            <person name="Taylor A."/>
            <person name="Grigoriev I.V."/>
            <person name="Nagy L.G."/>
            <person name="Martin F."/>
            <person name="Kauserud H."/>
        </authorList>
    </citation>
    <scope>NUCLEOTIDE SEQUENCE</scope>
    <source>
        <strain evidence="2">CBHHK182m</strain>
    </source>
</reference>
<accession>A0AAD7GUZ4</accession>
<evidence type="ECO:0000313" key="2">
    <source>
        <dbReference type="EMBL" id="KAJ7705778.1"/>
    </source>
</evidence>
<gene>
    <name evidence="2" type="ORF">B0H16DRAFT_1635674</name>
</gene>
<feature type="transmembrane region" description="Helical" evidence="1">
    <location>
        <begin position="47"/>
        <end position="66"/>
    </location>
</feature>